<dbReference type="SUPFAM" id="SSF51604">
    <property type="entry name" value="Enolase C-terminal domain-like"/>
    <property type="match status" value="1"/>
</dbReference>
<dbReference type="Gene3D" id="3.30.390.10">
    <property type="entry name" value="Enolase-like, N-terminal domain"/>
    <property type="match status" value="1"/>
</dbReference>
<dbReference type="InterPro" id="IPR013342">
    <property type="entry name" value="Mandelate_racemase_C"/>
</dbReference>
<evidence type="ECO:0000256" key="2">
    <source>
        <dbReference type="ARBA" id="ARBA00008031"/>
    </source>
</evidence>
<evidence type="ECO:0000259" key="6">
    <source>
        <dbReference type="SMART" id="SM00922"/>
    </source>
</evidence>
<dbReference type="SFLD" id="SFLDG00180">
    <property type="entry name" value="muconate_cycloisomerase"/>
    <property type="match status" value="1"/>
</dbReference>
<keyword evidence="5" id="KW-0413">Isomerase</keyword>
<dbReference type="InterPro" id="IPR013341">
    <property type="entry name" value="Mandelate_racemase_N_dom"/>
</dbReference>
<dbReference type="Pfam" id="PF02746">
    <property type="entry name" value="MR_MLE_N"/>
    <property type="match status" value="1"/>
</dbReference>
<dbReference type="NCBIfam" id="TIGR01891">
    <property type="entry name" value="amidohydrolases"/>
    <property type="match status" value="1"/>
</dbReference>
<evidence type="ECO:0000256" key="5">
    <source>
        <dbReference type="ARBA" id="ARBA00023235"/>
    </source>
</evidence>
<dbReference type="Gene3D" id="3.30.70.360">
    <property type="match status" value="1"/>
</dbReference>
<dbReference type="SFLD" id="SFLDS00001">
    <property type="entry name" value="Enolase"/>
    <property type="match status" value="1"/>
</dbReference>
<evidence type="ECO:0000313" key="7">
    <source>
        <dbReference type="EMBL" id="MDY0394991.1"/>
    </source>
</evidence>
<dbReference type="InterPro" id="IPR002933">
    <property type="entry name" value="Peptidase_M20"/>
</dbReference>
<accession>A0ABU5C7Y0</accession>
<dbReference type="SUPFAM" id="SSF53187">
    <property type="entry name" value="Zn-dependent exopeptidases"/>
    <property type="match status" value="1"/>
</dbReference>
<gene>
    <name evidence="7" type="ORF">RWE15_11810</name>
</gene>
<dbReference type="InterPro" id="IPR029017">
    <property type="entry name" value="Enolase-like_N"/>
</dbReference>
<evidence type="ECO:0000256" key="4">
    <source>
        <dbReference type="ARBA" id="ARBA00022842"/>
    </source>
</evidence>
<evidence type="ECO:0000256" key="3">
    <source>
        <dbReference type="ARBA" id="ARBA00022723"/>
    </source>
</evidence>
<evidence type="ECO:0000256" key="1">
    <source>
        <dbReference type="ARBA" id="ARBA00001946"/>
    </source>
</evidence>
<dbReference type="PANTHER" id="PTHR48080:SF3">
    <property type="entry name" value="ENOLASE SUPERFAMILY MEMBER DDB_G0284701"/>
    <property type="match status" value="1"/>
</dbReference>
<organism evidence="7 8">
    <name type="scientific">Tigheibacillus halophilus</name>
    <dbReference type="NCBI Taxonomy" id="361280"/>
    <lineage>
        <taxon>Bacteria</taxon>
        <taxon>Bacillati</taxon>
        <taxon>Bacillota</taxon>
        <taxon>Bacilli</taxon>
        <taxon>Bacillales</taxon>
        <taxon>Bacillaceae</taxon>
        <taxon>Tigheibacillus</taxon>
    </lineage>
</organism>
<dbReference type="InterPro" id="IPR029065">
    <property type="entry name" value="Enolase_C-like"/>
</dbReference>
<dbReference type="InterPro" id="IPR036264">
    <property type="entry name" value="Bact_exopeptidase_dim_dom"/>
</dbReference>
<dbReference type="PANTHER" id="PTHR48080">
    <property type="entry name" value="D-GALACTONATE DEHYDRATASE-RELATED"/>
    <property type="match status" value="1"/>
</dbReference>
<keyword evidence="3" id="KW-0479">Metal-binding</keyword>
<feature type="domain" description="Mandelate racemase/muconate lactonizing enzyme C-terminal" evidence="6">
    <location>
        <begin position="81"/>
        <end position="178"/>
    </location>
</feature>
<evidence type="ECO:0000313" key="8">
    <source>
        <dbReference type="Proteomes" id="UP001281447"/>
    </source>
</evidence>
<dbReference type="SUPFAM" id="SSF55031">
    <property type="entry name" value="Bacterial exopeptidase dimerisation domain"/>
    <property type="match status" value="1"/>
</dbReference>
<keyword evidence="8" id="KW-1185">Reference proteome</keyword>
<protein>
    <submittedName>
        <fullName evidence="7">Amidohydrolase</fullName>
    </submittedName>
</protein>
<dbReference type="Gene3D" id="3.20.20.120">
    <property type="entry name" value="Enolase-like C-terminal domain"/>
    <property type="match status" value="1"/>
</dbReference>
<reference evidence="7 8" key="1">
    <citation type="submission" date="2023-10" db="EMBL/GenBank/DDBJ databases">
        <title>Virgibacillus halophilus 5B73C genome.</title>
        <authorList>
            <person name="Miliotis G."/>
            <person name="Sengupta P."/>
            <person name="Hameed A."/>
            <person name="Chuvochina M."/>
            <person name="Mcdonagh F."/>
            <person name="Simpson A.C."/>
            <person name="Singh N.K."/>
            <person name="Rekha P.D."/>
            <person name="Raman K."/>
            <person name="Hugenholtz P."/>
            <person name="Venkateswaran K."/>
        </authorList>
    </citation>
    <scope>NUCLEOTIDE SEQUENCE [LARGE SCALE GENOMIC DNA]</scope>
    <source>
        <strain evidence="7 8">5B73C</strain>
    </source>
</reference>
<dbReference type="Pfam" id="PF07687">
    <property type="entry name" value="M20_dimer"/>
    <property type="match status" value="1"/>
</dbReference>
<dbReference type="Pfam" id="PF13378">
    <property type="entry name" value="MR_MLE_C"/>
    <property type="match status" value="1"/>
</dbReference>
<comment type="caution">
    <text evidence="7">The sequence shown here is derived from an EMBL/GenBank/DDBJ whole genome shotgun (WGS) entry which is preliminary data.</text>
</comment>
<dbReference type="Pfam" id="PF01546">
    <property type="entry name" value="Peptidase_M20"/>
    <property type="match status" value="1"/>
</dbReference>
<dbReference type="InterPro" id="IPR017439">
    <property type="entry name" value="Amidohydrolase"/>
</dbReference>
<keyword evidence="4" id="KW-0460">Magnesium</keyword>
<sequence length="676" mass="74084">MFAALKHQLIPVIMGKDPRNIQGIHDAMDKQLVRNGAAKAAIDIACYDILGKYSNLPIYSLLGGRKEQQPTIPKVLSILDPEVLARQAKAAVKEGYEEIKMKLGTDQYKDIQRVKAVRDAVGERIKIRVDINQGWGSVQKATQMMQALEPYGVSWVEQPISQGSLSMFRSLKENSSLPLMADESLITAQDLRTLAEHRSVDYINIKLMKSGGIFPSQKLATQAELFGIQCQIGSMVESSIGSAAGFHVALSRPNIVSTELSGPTKFTKDIGDLTYSLPYVHITDKPGLGVVVNEDVLEDLCVKRETEEGGIMIEKKLQTLWEYLHANPETSMHEVETSAYLMNHFREAGFQPVPFQSIPGFYVEIGSGRPKIGLRADMDALWQEVEGESRANHSCGHDAHMTIVTGVMHQLKNQKRHLPGTVRAIFQPAEEKGNGAVEVVKEGIVNDLDYLFGVHVRPANEVAYPACAPGIQHGACLFVKGKIKGTDHHGARPQEGVNAIEVGMGIAQQLQHIHTPPQIPASIKLTNFRAGTDNLNIIPGGASFGLDVRAQTNEVMNGMKERIAAICNHLSSIYQVPVTYAFEDDVPAAVIDKDAEQLMCAAIEKVLGKNNVRQTIMTPGSDDFHHYTIMCPSLKATMLALGSDVKPGLHHPKMTFDHRAIKNGVDILVHACLAVE</sequence>
<dbReference type="SMART" id="SM00922">
    <property type="entry name" value="MR_MLE"/>
    <property type="match status" value="1"/>
</dbReference>
<comment type="cofactor">
    <cofactor evidence="1">
        <name>Mg(2+)</name>
        <dbReference type="ChEBI" id="CHEBI:18420"/>
    </cofactor>
</comment>
<dbReference type="InterPro" id="IPR011650">
    <property type="entry name" value="Peptidase_M20_dimer"/>
</dbReference>
<dbReference type="CDD" id="cd03319">
    <property type="entry name" value="L-Ala-DL-Glu_epimerase"/>
    <property type="match status" value="1"/>
</dbReference>
<dbReference type="Gene3D" id="3.40.630.10">
    <property type="entry name" value="Zn peptidases"/>
    <property type="match status" value="1"/>
</dbReference>
<dbReference type="InterPro" id="IPR034603">
    <property type="entry name" value="Dipeptide_epimerase"/>
</dbReference>
<comment type="similarity">
    <text evidence="2">Belongs to the mandelate racemase/muconate lactonizing enzyme family.</text>
</comment>
<dbReference type="SUPFAM" id="SSF54826">
    <property type="entry name" value="Enolase N-terminal domain-like"/>
    <property type="match status" value="1"/>
</dbReference>
<dbReference type="Proteomes" id="UP001281447">
    <property type="component" value="Unassembled WGS sequence"/>
</dbReference>
<proteinExistence type="inferred from homology"/>
<dbReference type="InterPro" id="IPR034593">
    <property type="entry name" value="DgoD-like"/>
</dbReference>
<dbReference type="EMBL" id="JAWDIP010000003">
    <property type="protein sequence ID" value="MDY0394991.1"/>
    <property type="molecule type" value="Genomic_DNA"/>
</dbReference>
<dbReference type="InterPro" id="IPR036849">
    <property type="entry name" value="Enolase-like_C_sf"/>
</dbReference>
<name>A0ABU5C7Y0_9BACI</name>